<reference evidence="1 2" key="1">
    <citation type="submission" date="2014-10" db="EMBL/GenBank/DDBJ databases">
        <title>Genome sequence of Ponticoccus sp. strain UMTAT08 isolated from clonal culture of toxic dinoflagellate Alexandrium tamiyavanichii.</title>
        <authorList>
            <person name="Gan H.Y."/>
            <person name="Muhd D.-D."/>
            <person name="Mohd Noor M.E."/>
            <person name="Yeong Y.S."/>
            <person name="Usup G."/>
        </authorList>
    </citation>
    <scope>NUCLEOTIDE SEQUENCE [LARGE SCALE GENOMIC DNA]</scope>
    <source>
        <strain evidence="1 2">UMTAT08</strain>
    </source>
</reference>
<dbReference type="STRING" id="561184.SAMN05216376_105382"/>
<comment type="caution">
    <text evidence="1">The sequence shown here is derived from an EMBL/GenBank/DDBJ whole genome shotgun (WGS) entry which is preliminary data.</text>
</comment>
<dbReference type="RefSeq" id="WP_043146971.1">
    <property type="nucleotide sequence ID" value="NZ_AP022337.1"/>
</dbReference>
<dbReference type="GeneID" id="66501183"/>
<evidence type="ECO:0000313" key="2">
    <source>
        <dbReference type="Proteomes" id="UP000030960"/>
    </source>
</evidence>
<protein>
    <submittedName>
        <fullName evidence="1">Uncharacterized protein</fullName>
    </submittedName>
</protein>
<dbReference type="OrthoDB" id="8450688at2"/>
<dbReference type="Proteomes" id="UP000030960">
    <property type="component" value="Unassembled WGS sequence"/>
</dbReference>
<accession>A0A0B3SH52</accession>
<dbReference type="AlphaFoldDB" id="A0A0B3SH52"/>
<dbReference type="PATRIC" id="fig|1515334.3.peg.5575"/>
<evidence type="ECO:0000313" key="1">
    <source>
        <dbReference type="EMBL" id="KHQ49899.1"/>
    </source>
</evidence>
<sequence>MSSIGYESWAVDLADVGPIYPFQGSEMLMVALGVIFWLGWHRIQFVRESEHLERAKKRALDHEKVQQSVERY</sequence>
<gene>
    <name evidence="1" type="ORF">OA50_05573</name>
</gene>
<dbReference type="EMBL" id="JSUQ01000037">
    <property type="protein sequence ID" value="KHQ49899.1"/>
    <property type="molecule type" value="Genomic_DNA"/>
</dbReference>
<accession>A0A225PZN7</accession>
<accession>A0A225QZ03</accession>
<proteinExistence type="predicted"/>
<name>A0A0B3SH52_9RHOB</name>
<keyword evidence="2" id="KW-1185">Reference proteome</keyword>
<organism evidence="1 2">
    <name type="scientific">Mameliella alba</name>
    <dbReference type="NCBI Taxonomy" id="561184"/>
    <lineage>
        <taxon>Bacteria</taxon>
        <taxon>Pseudomonadati</taxon>
        <taxon>Pseudomonadota</taxon>
        <taxon>Alphaproteobacteria</taxon>
        <taxon>Rhodobacterales</taxon>
        <taxon>Roseobacteraceae</taxon>
        <taxon>Mameliella</taxon>
    </lineage>
</organism>